<keyword evidence="4" id="KW-1185">Reference proteome</keyword>
<dbReference type="InterPro" id="IPR002018">
    <property type="entry name" value="CarbesteraseB"/>
</dbReference>
<proteinExistence type="predicted"/>
<dbReference type="Gene3D" id="3.40.50.1820">
    <property type="entry name" value="alpha/beta hydrolase"/>
    <property type="match status" value="1"/>
</dbReference>
<accession>A0AAN6P638</accession>
<feature type="region of interest" description="Disordered" evidence="1">
    <location>
        <begin position="165"/>
        <end position="195"/>
    </location>
</feature>
<dbReference type="InterPro" id="IPR029058">
    <property type="entry name" value="AB_hydrolase_fold"/>
</dbReference>
<organism evidence="3 4">
    <name type="scientific">Parachaetomium inaequale</name>
    <dbReference type="NCBI Taxonomy" id="2588326"/>
    <lineage>
        <taxon>Eukaryota</taxon>
        <taxon>Fungi</taxon>
        <taxon>Dikarya</taxon>
        <taxon>Ascomycota</taxon>
        <taxon>Pezizomycotina</taxon>
        <taxon>Sordariomycetes</taxon>
        <taxon>Sordariomycetidae</taxon>
        <taxon>Sordariales</taxon>
        <taxon>Chaetomiaceae</taxon>
        <taxon>Parachaetomium</taxon>
    </lineage>
</organism>
<reference evidence="4" key="1">
    <citation type="journal article" date="2023" name="Mol. Phylogenet. Evol.">
        <title>Genome-scale phylogeny and comparative genomics of the fungal order Sordariales.</title>
        <authorList>
            <person name="Hensen N."/>
            <person name="Bonometti L."/>
            <person name="Westerberg I."/>
            <person name="Brannstrom I.O."/>
            <person name="Guillou S."/>
            <person name="Cros-Aarteil S."/>
            <person name="Calhoun S."/>
            <person name="Haridas S."/>
            <person name="Kuo A."/>
            <person name="Mondo S."/>
            <person name="Pangilinan J."/>
            <person name="Riley R."/>
            <person name="LaButti K."/>
            <person name="Andreopoulos B."/>
            <person name="Lipzen A."/>
            <person name="Chen C."/>
            <person name="Yan M."/>
            <person name="Daum C."/>
            <person name="Ng V."/>
            <person name="Clum A."/>
            <person name="Steindorff A."/>
            <person name="Ohm R.A."/>
            <person name="Martin F."/>
            <person name="Silar P."/>
            <person name="Natvig D.O."/>
            <person name="Lalanne C."/>
            <person name="Gautier V."/>
            <person name="Ament-Velasquez S.L."/>
            <person name="Kruys A."/>
            <person name="Hutchinson M.I."/>
            <person name="Powell A.J."/>
            <person name="Barry K."/>
            <person name="Miller A.N."/>
            <person name="Grigoriev I.V."/>
            <person name="Debuchy R."/>
            <person name="Gladieux P."/>
            <person name="Hiltunen Thoren M."/>
            <person name="Johannesson H."/>
        </authorList>
    </citation>
    <scope>NUCLEOTIDE SEQUENCE [LARGE SCALE GENOMIC DNA]</scope>
    <source>
        <strain evidence="4">CBS 284.82</strain>
    </source>
</reference>
<comment type="caution">
    <text evidence="3">The sequence shown here is derived from an EMBL/GenBank/DDBJ whole genome shotgun (WGS) entry which is preliminary data.</text>
</comment>
<feature type="domain" description="Carboxylesterase type B" evidence="2">
    <location>
        <begin position="4"/>
        <end position="126"/>
    </location>
</feature>
<dbReference type="Proteomes" id="UP001303115">
    <property type="component" value="Unassembled WGS sequence"/>
</dbReference>
<dbReference type="AlphaFoldDB" id="A0AAN6P638"/>
<feature type="non-terminal residue" evidence="3">
    <location>
        <position position="1"/>
    </location>
</feature>
<evidence type="ECO:0000256" key="1">
    <source>
        <dbReference type="SAM" id="MobiDB-lite"/>
    </source>
</evidence>
<name>A0AAN6P638_9PEZI</name>
<evidence type="ECO:0000259" key="2">
    <source>
        <dbReference type="Pfam" id="PF00135"/>
    </source>
</evidence>
<evidence type="ECO:0000313" key="3">
    <source>
        <dbReference type="EMBL" id="KAK4032463.1"/>
    </source>
</evidence>
<gene>
    <name evidence="3" type="ORF">C8A01DRAFT_20460</name>
</gene>
<dbReference type="PANTHER" id="PTHR45570">
    <property type="entry name" value="CARBOXYLIC ESTER HYDROLASE"/>
    <property type="match status" value="1"/>
</dbReference>
<dbReference type="SUPFAM" id="SSF53474">
    <property type="entry name" value="alpha/beta-Hydrolases"/>
    <property type="match status" value="1"/>
</dbReference>
<dbReference type="Pfam" id="PF00135">
    <property type="entry name" value="COesterase"/>
    <property type="match status" value="1"/>
</dbReference>
<evidence type="ECO:0000313" key="4">
    <source>
        <dbReference type="Proteomes" id="UP001303115"/>
    </source>
</evidence>
<sequence>FLAIADVVTNYAYRCPARAALRSASVHDLAGAVWTYSFNHTPSCPWSAIIPAGVLDDLGATHTAEIPFVFNLTRNLPPGTGSGGCNFTQAEEQIAGFLLDAWDSMAREGRPSPGDNESAWPAWSERSGRAPLGVVVGAEGVSVGEVDYSGCDFWDGISEKVAAAAKAENGTTPTGTGTGGGATPTPSGHSGENKGGKVKVGGWILGAAVLAGVCGLV</sequence>
<dbReference type="EMBL" id="MU854607">
    <property type="protein sequence ID" value="KAK4032463.1"/>
    <property type="molecule type" value="Genomic_DNA"/>
</dbReference>
<protein>
    <recommendedName>
        <fullName evidence="2">Carboxylesterase type B domain-containing protein</fullName>
    </recommendedName>
</protein>